<gene>
    <name evidence="4" type="ORF">FRC96_07085</name>
</gene>
<dbReference type="PANTHER" id="PTHR43080">
    <property type="entry name" value="CBS DOMAIN-CONTAINING PROTEIN CBSX3, MITOCHONDRIAL"/>
    <property type="match status" value="1"/>
</dbReference>
<comment type="caution">
    <text evidence="4">The sequence shown here is derived from an EMBL/GenBank/DDBJ whole genome shotgun (WGS) entry which is preliminary data.</text>
</comment>
<evidence type="ECO:0000256" key="1">
    <source>
        <dbReference type="ARBA" id="ARBA00023122"/>
    </source>
</evidence>
<proteinExistence type="predicted"/>
<dbReference type="SUPFAM" id="SSF54631">
    <property type="entry name" value="CBS-domain pair"/>
    <property type="match status" value="1"/>
</dbReference>
<dbReference type="PANTHER" id="PTHR43080:SF2">
    <property type="entry name" value="CBS DOMAIN-CONTAINING PROTEIN"/>
    <property type="match status" value="1"/>
</dbReference>
<dbReference type="InterPro" id="IPR051257">
    <property type="entry name" value="Diverse_CBS-Domain"/>
</dbReference>
<organism evidence="4 5">
    <name type="scientific">Lujinxingia vulgaris</name>
    <dbReference type="NCBI Taxonomy" id="2600176"/>
    <lineage>
        <taxon>Bacteria</taxon>
        <taxon>Deltaproteobacteria</taxon>
        <taxon>Bradymonadales</taxon>
        <taxon>Lujinxingiaceae</taxon>
        <taxon>Lujinxingia</taxon>
    </lineage>
</organism>
<sequence length="167" mass="18335">MLSMTWRVCVRGHETARRAPSQEVRMKVREVMTSDPVVVSPETSIEAVLSLMRERGIRHVPVVDGDGIVGMVSDRDLTFIHSMPGVFTMLSPADVQGVLEEPVATIIKSRFLVDRDVVTVGPDDEVARAVEALLMYRVGALPVVEGDEVVGVVSVIDVLRQAAERWS</sequence>
<dbReference type="Pfam" id="PF00571">
    <property type="entry name" value="CBS"/>
    <property type="match status" value="2"/>
</dbReference>
<dbReference type="PROSITE" id="PS51371">
    <property type="entry name" value="CBS"/>
    <property type="match status" value="2"/>
</dbReference>
<evidence type="ECO:0000313" key="5">
    <source>
        <dbReference type="Proteomes" id="UP000321046"/>
    </source>
</evidence>
<dbReference type="EMBL" id="VOSL01000036">
    <property type="protein sequence ID" value="TXD38696.1"/>
    <property type="molecule type" value="Genomic_DNA"/>
</dbReference>
<reference evidence="4 5" key="1">
    <citation type="submission" date="2019-08" db="EMBL/GenBank/DDBJ databases">
        <title>Bradymonadales sp. TMQ2.</title>
        <authorList>
            <person name="Liang Q."/>
        </authorList>
    </citation>
    <scope>NUCLEOTIDE SEQUENCE [LARGE SCALE GENOMIC DNA]</scope>
    <source>
        <strain evidence="4 5">TMQ2</strain>
    </source>
</reference>
<dbReference type="Gene3D" id="3.10.580.10">
    <property type="entry name" value="CBS-domain"/>
    <property type="match status" value="1"/>
</dbReference>
<feature type="domain" description="CBS" evidence="3">
    <location>
        <begin position="32"/>
        <end position="87"/>
    </location>
</feature>
<protein>
    <submittedName>
        <fullName evidence="4">CBS domain-containing protein</fullName>
    </submittedName>
</protein>
<dbReference type="InterPro" id="IPR000644">
    <property type="entry name" value="CBS_dom"/>
</dbReference>
<keyword evidence="1 2" id="KW-0129">CBS domain</keyword>
<evidence type="ECO:0000256" key="2">
    <source>
        <dbReference type="PROSITE-ProRule" id="PRU00703"/>
    </source>
</evidence>
<evidence type="ECO:0000313" key="4">
    <source>
        <dbReference type="EMBL" id="TXD38696.1"/>
    </source>
</evidence>
<evidence type="ECO:0000259" key="3">
    <source>
        <dbReference type="PROSITE" id="PS51371"/>
    </source>
</evidence>
<dbReference type="InterPro" id="IPR046342">
    <property type="entry name" value="CBS_dom_sf"/>
</dbReference>
<dbReference type="SMART" id="SM00116">
    <property type="entry name" value="CBS"/>
    <property type="match status" value="2"/>
</dbReference>
<name>A0A5C6X9T0_9DELT</name>
<accession>A0A5C6X9T0</accession>
<dbReference type="OrthoDB" id="9780653at2"/>
<dbReference type="AlphaFoldDB" id="A0A5C6X9T0"/>
<dbReference type="Proteomes" id="UP000321046">
    <property type="component" value="Unassembled WGS sequence"/>
</dbReference>
<feature type="domain" description="CBS" evidence="3">
    <location>
        <begin position="113"/>
        <end position="167"/>
    </location>
</feature>